<evidence type="ECO:0000313" key="1">
    <source>
        <dbReference type="EMBL" id="KAJ8671979.1"/>
    </source>
</evidence>
<evidence type="ECO:0000313" key="2">
    <source>
        <dbReference type="Proteomes" id="UP001239111"/>
    </source>
</evidence>
<dbReference type="EMBL" id="CM056743">
    <property type="protein sequence ID" value="KAJ8671979.1"/>
    <property type="molecule type" value="Genomic_DNA"/>
</dbReference>
<comment type="caution">
    <text evidence="1">The sequence shown here is derived from an EMBL/GenBank/DDBJ whole genome shotgun (WGS) entry which is preliminary data.</text>
</comment>
<dbReference type="Proteomes" id="UP001239111">
    <property type="component" value="Chromosome 3"/>
</dbReference>
<protein>
    <submittedName>
        <fullName evidence="1">Uncharacterized protein</fullName>
    </submittedName>
</protein>
<gene>
    <name evidence="1" type="ORF">QAD02_003238</name>
</gene>
<sequence length="127" mass="14220">MRKPLECGSHWNAVAIGIRLRVLGPPTHWNADVNKEGWLSHLTLECGCSCAARSGPATVRSECGSQWNADVEKRGVAQPLNLGMRMQLYRVAQPLEIGMRMQLHGRLPFDIGMRKQLWEPTQLLECG</sequence>
<proteinExistence type="predicted"/>
<name>A0ACC2NL31_9HYME</name>
<reference evidence="1" key="1">
    <citation type="submission" date="2023-04" db="EMBL/GenBank/DDBJ databases">
        <title>A chromosome-level genome assembly of the parasitoid wasp Eretmocerus hayati.</title>
        <authorList>
            <person name="Zhong Y."/>
            <person name="Liu S."/>
            <person name="Liu Y."/>
        </authorList>
    </citation>
    <scope>NUCLEOTIDE SEQUENCE</scope>
    <source>
        <strain evidence="1">ZJU_SS_LIU_2023</strain>
    </source>
</reference>
<keyword evidence="2" id="KW-1185">Reference proteome</keyword>
<organism evidence="1 2">
    <name type="scientific">Eretmocerus hayati</name>
    <dbReference type="NCBI Taxonomy" id="131215"/>
    <lineage>
        <taxon>Eukaryota</taxon>
        <taxon>Metazoa</taxon>
        <taxon>Ecdysozoa</taxon>
        <taxon>Arthropoda</taxon>
        <taxon>Hexapoda</taxon>
        <taxon>Insecta</taxon>
        <taxon>Pterygota</taxon>
        <taxon>Neoptera</taxon>
        <taxon>Endopterygota</taxon>
        <taxon>Hymenoptera</taxon>
        <taxon>Apocrita</taxon>
        <taxon>Proctotrupomorpha</taxon>
        <taxon>Chalcidoidea</taxon>
        <taxon>Aphelinidae</taxon>
        <taxon>Aphelininae</taxon>
        <taxon>Eretmocerus</taxon>
    </lineage>
</organism>
<accession>A0ACC2NL31</accession>